<dbReference type="InterPro" id="IPR013094">
    <property type="entry name" value="AB_hydrolase_3"/>
</dbReference>
<dbReference type="RefSeq" id="WP_164353746.1">
    <property type="nucleotide sequence ID" value="NZ_JAABNT010000005.1"/>
</dbReference>
<evidence type="ECO:0000313" key="4">
    <source>
        <dbReference type="EMBL" id="NEK22823.1"/>
    </source>
</evidence>
<dbReference type="PROSITE" id="PS01173">
    <property type="entry name" value="LIPASE_GDXG_HIS"/>
    <property type="match status" value="1"/>
</dbReference>
<accession>A0A6P0CEB7</accession>
<sequence length="308" mass="34346">MSLRARLLNIWLRRVEKPLMARASDPVQLRQRFERTARIIFHAPRGTQMQWYVIEHAQRRVEALEIVPPELNEDAVLLYIHGGGFVFGSPRTHAAMAAQLCKRLHARAVLPRYRLAPEAPFPAAFDDVRLAWDALCASGVRPDQIVIGGDSAGGALALSLLGQLISEKAPLPAGVFCFSPLTDLTYSGQSFQKNAEVEVLLAASRAADTSAQYLKGHSKTDPRVSPLWAKYDGAPPVWITVGDTEILYDDARRLAARLAEANVDVTLEERHDLPHVWPIFHNILPEARDTLDDLAIWIRRQLMSPDES</sequence>
<dbReference type="AlphaFoldDB" id="A0A6P0CEB7"/>
<feature type="domain" description="Alpha/beta hydrolase fold-3" evidence="3">
    <location>
        <begin position="77"/>
        <end position="277"/>
    </location>
</feature>
<dbReference type="InterPro" id="IPR050300">
    <property type="entry name" value="GDXG_lipolytic_enzyme"/>
</dbReference>
<dbReference type="GO" id="GO:0016787">
    <property type="term" value="F:hydrolase activity"/>
    <property type="evidence" value="ECO:0007669"/>
    <property type="project" value="UniProtKB-KW"/>
</dbReference>
<organism evidence="4 5">
    <name type="scientific">Sulfitobacter sediminilitoris</name>
    <dbReference type="NCBI Taxonomy" id="2698830"/>
    <lineage>
        <taxon>Bacteria</taxon>
        <taxon>Pseudomonadati</taxon>
        <taxon>Pseudomonadota</taxon>
        <taxon>Alphaproteobacteria</taxon>
        <taxon>Rhodobacterales</taxon>
        <taxon>Roseobacteraceae</taxon>
        <taxon>Sulfitobacter</taxon>
    </lineage>
</organism>
<dbReference type="Proteomes" id="UP000468591">
    <property type="component" value="Unassembled WGS sequence"/>
</dbReference>
<dbReference type="Pfam" id="PF07859">
    <property type="entry name" value="Abhydrolase_3"/>
    <property type="match status" value="1"/>
</dbReference>
<comment type="similarity">
    <text evidence="1">Belongs to the 'GDXG' lipolytic enzyme family.</text>
</comment>
<gene>
    <name evidence="4" type="ORF">GV827_10460</name>
</gene>
<dbReference type="InterPro" id="IPR029058">
    <property type="entry name" value="AB_hydrolase_fold"/>
</dbReference>
<dbReference type="EMBL" id="JAABNT010000005">
    <property type="protein sequence ID" value="NEK22823.1"/>
    <property type="molecule type" value="Genomic_DNA"/>
</dbReference>
<dbReference type="Gene3D" id="3.40.50.1820">
    <property type="entry name" value="alpha/beta hydrolase"/>
    <property type="match status" value="1"/>
</dbReference>
<keyword evidence="2 4" id="KW-0378">Hydrolase</keyword>
<reference evidence="4 5" key="1">
    <citation type="submission" date="2020-01" db="EMBL/GenBank/DDBJ databases">
        <title>Sulfitobacter sediminilitoris sp. nov., isolated from a tidal flat.</title>
        <authorList>
            <person name="Park S."/>
            <person name="Yoon J.-H."/>
        </authorList>
    </citation>
    <scope>NUCLEOTIDE SEQUENCE [LARGE SCALE GENOMIC DNA]</scope>
    <source>
        <strain evidence="4 5">JBTF-M27</strain>
    </source>
</reference>
<keyword evidence="5" id="KW-1185">Reference proteome</keyword>
<evidence type="ECO:0000256" key="2">
    <source>
        <dbReference type="ARBA" id="ARBA00022801"/>
    </source>
</evidence>
<evidence type="ECO:0000259" key="3">
    <source>
        <dbReference type="Pfam" id="PF07859"/>
    </source>
</evidence>
<dbReference type="SUPFAM" id="SSF53474">
    <property type="entry name" value="alpha/beta-Hydrolases"/>
    <property type="match status" value="1"/>
</dbReference>
<dbReference type="PANTHER" id="PTHR48081:SF8">
    <property type="entry name" value="ALPHA_BETA HYDROLASE FOLD-3 DOMAIN-CONTAINING PROTEIN-RELATED"/>
    <property type="match status" value="1"/>
</dbReference>
<protein>
    <submittedName>
        <fullName evidence="4">Alpha/beta hydrolase fold domain-containing protein</fullName>
    </submittedName>
</protein>
<proteinExistence type="inferred from homology"/>
<evidence type="ECO:0000256" key="1">
    <source>
        <dbReference type="ARBA" id="ARBA00010515"/>
    </source>
</evidence>
<dbReference type="PANTHER" id="PTHR48081">
    <property type="entry name" value="AB HYDROLASE SUPERFAMILY PROTEIN C4A8.06C"/>
    <property type="match status" value="1"/>
</dbReference>
<dbReference type="InterPro" id="IPR002168">
    <property type="entry name" value="Lipase_GDXG_HIS_AS"/>
</dbReference>
<name>A0A6P0CEB7_9RHOB</name>
<evidence type="ECO:0000313" key="5">
    <source>
        <dbReference type="Proteomes" id="UP000468591"/>
    </source>
</evidence>
<comment type="caution">
    <text evidence="4">The sequence shown here is derived from an EMBL/GenBank/DDBJ whole genome shotgun (WGS) entry which is preliminary data.</text>
</comment>